<dbReference type="AlphaFoldDB" id="A0AA38NW72"/>
<gene>
    <name evidence="2" type="ORF">F5878DRAFT_53878</name>
</gene>
<sequence length="198" mass="22489">MHLSHMFFVSVIVTAVCALPLENVYSDASVLQSTQSKHLSDSVLYPRGRPHDLSQSAGSSHTPTITEVKIGFSPEGANAEESEKYQHPGQGDSFAKRFVQEIMTKAYETPDLALRNIKVKTIPRDHYPFPEIALLNSDFEFVFYGAPVYEHCRVEVEFQTEGEYHAEFHRLDGDKKVVFRAMLEFSPELKKVVDEYSE</sequence>
<organism evidence="2 3">
    <name type="scientific">Lentinula raphanica</name>
    <dbReference type="NCBI Taxonomy" id="153919"/>
    <lineage>
        <taxon>Eukaryota</taxon>
        <taxon>Fungi</taxon>
        <taxon>Dikarya</taxon>
        <taxon>Basidiomycota</taxon>
        <taxon>Agaricomycotina</taxon>
        <taxon>Agaricomycetes</taxon>
        <taxon>Agaricomycetidae</taxon>
        <taxon>Agaricales</taxon>
        <taxon>Marasmiineae</taxon>
        <taxon>Omphalotaceae</taxon>
        <taxon>Lentinula</taxon>
    </lineage>
</organism>
<accession>A0AA38NW72</accession>
<evidence type="ECO:0000313" key="3">
    <source>
        <dbReference type="Proteomes" id="UP001163846"/>
    </source>
</evidence>
<keyword evidence="1" id="KW-0732">Signal</keyword>
<protein>
    <submittedName>
        <fullName evidence="2">Uncharacterized protein</fullName>
    </submittedName>
</protein>
<name>A0AA38NW72_9AGAR</name>
<evidence type="ECO:0000256" key="1">
    <source>
        <dbReference type="SAM" id="SignalP"/>
    </source>
</evidence>
<keyword evidence="3" id="KW-1185">Reference proteome</keyword>
<feature type="signal peptide" evidence="1">
    <location>
        <begin position="1"/>
        <end position="18"/>
    </location>
</feature>
<comment type="caution">
    <text evidence="2">The sequence shown here is derived from an EMBL/GenBank/DDBJ whole genome shotgun (WGS) entry which is preliminary data.</text>
</comment>
<proteinExistence type="predicted"/>
<feature type="chain" id="PRO_5041244486" evidence="1">
    <location>
        <begin position="19"/>
        <end position="198"/>
    </location>
</feature>
<reference evidence="2" key="1">
    <citation type="submission" date="2022-08" db="EMBL/GenBank/DDBJ databases">
        <authorList>
            <consortium name="DOE Joint Genome Institute"/>
            <person name="Min B."/>
            <person name="Riley R."/>
            <person name="Sierra-Patev S."/>
            <person name="Naranjo-Ortiz M."/>
            <person name="Looney B."/>
            <person name="Konkel Z."/>
            <person name="Slot J.C."/>
            <person name="Sakamoto Y."/>
            <person name="Steenwyk J.L."/>
            <person name="Rokas A."/>
            <person name="Carro J."/>
            <person name="Camarero S."/>
            <person name="Ferreira P."/>
            <person name="Molpeceres G."/>
            <person name="Ruiz-Duenas F.J."/>
            <person name="Serrano A."/>
            <person name="Henrissat B."/>
            <person name="Drula E."/>
            <person name="Hughes K.W."/>
            <person name="Mata J.L."/>
            <person name="Ishikawa N.K."/>
            <person name="Vargas-Isla R."/>
            <person name="Ushijima S."/>
            <person name="Smith C.A."/>
            <person name="Ahrendt S."/>
            <person name="Andreopoulos W."/>
            <person name="He G."/>
            <person name="Labutti K."/>
            <person name="Lipzen A."/>
            <person name="Ng V."/>
            <person name="Sandor L."/>
            <person name="Barry K."/>
            <person name="Martinez A.T."/>
            <person name="Xiao Y."/>
            <person name="Gibbons J.G."/>
            <person name="Terashima K."/>
            <person name="Hibbett D.S."/>
            <person name="Grigoriev I.V."/>
        </authorList>
    </citation>
    <scope>NUCLEOTIDE SEQUENCE</scope>
    <source>
        <strain evidence="2">TFB9207</strain>
    </source>
</reference>
<dbReference type="EMBL" id="MU807254">
    <property type="protein sequence ID" value="KAJ3831755.1"/>
    <property type="molecule type" value="Genomic_DNA"/>
</dbReference>
<dbReference type="Proteomes" id="UP001163846">
    <property type="component" value="Unassembled WGS sequence"/>
</dbReference>
<evidence type="ECO:0000313" key="2">
    <source>
        <dbReference type="EMBL" id="KAJ3831755.1"/>
    </source>
</evidence>